<accession>A0ABS6E2I7</accession>
<dbReference type="EMBL" id="JAHLPM010000001">
    <property type="protein sequence ID" value="MBU5436479.1"/>
    <property type="molecule type" value="Genomic_DNA"/>
</dbReference>
<gene>
    <name evidence="1" type="ORF">KQI42_00585</name>
</gene>
<name>A0ABS6E2I7_9FIRM</name>
<dbReference type="RefSeq" id="WP_216515720.1">
    <property type="nucleotide sequence ID" value="NZ_JAHLPM010000001.1"/>
</dbReference>
<sequence>MASNFHYINEMRTCDDNISDITLIPDSSGCIIYIYKNNDFSSSLWGATTKTVTVKYEKHIKSLIMCLCWQIR</sequence>
<keyword evidence="2" id="KW-1185">Reference proteome</keyword>
<protein>
    <submittedName>
        <fullName evidence="1">Uncharacterized protein</fullName>
    </submittedName>
</protein>
<comment type="caution">
    <text evidence="1">The sequence shown here is derived from an EMBL/GenBank/DDBJ whole genome shotgun (WGS) entry which is preliminary data.</text>
</comment>
<proteinExistence type="predicted"/>
<reference evidence="1 2" key="1">
    <citation type="submission" date="2021-06" db="EMBL/GenBank/DDBJ databases">
        <authorList>
            <person name="Sun Q."/>
            <person name="Li D."/>
        </authorList>
    </citation>
    <scope>NUCLEOTIDE SEQUENCE [LARGE SCALE GENOMIC DNA]</scope>
    <source>
        <strain evidence="1 2">MSJ-40</strain>
    </source>
</reference>
<evidence type="ECO:0000313" key="1">
    <source>
        <dbReference type="EMBL" id="MBU5436479.1"/>
    </source>
</evidence>
<evidence type="ECO:0000313" key="2">
    <source>
        <dbReference type="Proteomes" id="UP000749471"/>
    </source>
</evidence>
<dbReference type="Proteomes" id="UP000749471">
    <property type="component" value="Unassembled WGS sequence"/>
</dbReference>
<organism evidence="1 2">
    <name type="scientific">Tissierella simiarum</name>
    <dbReference type="NCBI Taxonomy" id="2841534"/>
    <lineage>
        <taxon>Bacteria</taxon>
        <taxon>Bacillati</taxon>
        <taxon>Bacillota</taxon>
        <taxon>Tissierellia</taxon>
        <taxon>Tissierellales</taxon>
        <taxon>Tissierellaceae</taxon>
        <taxon>Tissierella</taxon>
    </lineage>
</organism>